<dbReference type="PATRIC" id="fig|1318628.3.peg.3572"/>
<accession>R8AWD2</accession>
<protein>
    <recommendedName>
        <fullName evidence="3">Mn2+-dependent serine/threonine protein kinase</fullName>
    </recommendedName>
</protein>
<name>R8AWD2_9GAMM</name>
<dbReference type="AlphaFoldDB" id="R8AWD2"/>
<dbReference type="EMBL" id="ASAD01000026">
    <property type="protein sequence ID" value="EON90641.1"/>
    <property type="molecule type" value="Genomic_DNA"/>
</dbReference>
<proteinExistence type="predicted"/>
<reference evidence="1 2" key="1">
    <citation type="journal article" date="2013" name="Genome Announc.">
        <title>Draft Genome Sequence of the Moderately Halophilic Bacterium Marinobacter lipolyticus Strain SM19.</title>
        <authorList>
            <person name="Papke R.T."/>
            <person name="de la Haba R.R."/>
            <person name="Infante-Dominguez C."/>
            <person name="Perez D."/>
            <person name="Sanchez-Porro C."/>
            <person name="Lapierre P."/>
            <person name="Ventosa A."/>
        </authorList>
    </citation>
    <scope>NUCLEOTIDE SEQUENCE [LARGE SCALE GENOMIC DNA]</scope>
    <source>
        <strain evidence="1 2">SM19</strain>
    </source>
</reference>
<comment type="caution">
    <text evidence="1">The sequence shown here is derived from an EMBL/GenBank/DDBJ whole genome shotgun (WGS) entry which is preliminary data.</text>
</comment>
<evidence type="ECO:0000313" key="2">
    <source>
        <dbReference type="Proteomes" id="UP000016540"/>
    </source>
</evidence>
<organism evidence="1 2">
    <name type="scientific">Marinobacter lipolyticus SM19</name>
    <dbReference type="NCBI Taxonomy" id="1318628"/>
    <lineage>
        <taxon>Bacteria</taxon>
        <taxon>Pseudomonadati</taxon>
        <taxon>Pseudomonadota</taxon>
        <taxon>Gammaproteobacteria</taxon>
        <taxon>Pseudomonadales</taxon>
        <taxon>Marinobacteraceae</taxon>
        <taxon>Marinobacter</taxon>
    </lineage>
</organism>
<dbReference type="HOGENOM" id="CLU_1775204_0_0_6"/>
<evidence type="ECO:0000313" key="1">
    <source>
        <dbReference type="EMBL" id="EON90641.1"/>
    </source>
</evidence>
<dbReference type="Proteomes" id="UP000016540">
    <property type="component" value="Unassembled WGS sequence"/>
</dbReference>
<dbReference type="STRING" id="1318628.MARLIPOL_17878"/>
<sequence>MGFGAPEPVLACEQRHKGVVVDSFVCYRFVEGRPAGSKDAGKVLSALRALHKRDYLRSDAQLANFLIVEDSVTFIDFRLKKPRFFPQLQKAREVDRFLRSCPEASELLSGEEASSIWLWLATRLEAASFGIRSLKRRIREWKKAER</sequence>
<evidence type="ECO:0008006" key="3">
    <source>
        <dbReference type="Google" id="ProtNLM"/>
    </source>
</evidence>
<gene>
    <name evidence="1" type="ORF">MARLIPOL_17878</name>
</gene>
<keyword evidence="2" id="KW-1185">Reference proteome</keyword>